<proteinExistence type="predicted"/>
<dbReference type="SUPFAM" id="SSF53822">
    <property type="entry name" value="Periplasmic binding protein-like I"/>
    <property type="match status" value="1"/>
</dbReference>
<dbReference type="InterPro" id="IPR025997">
    <property type="entry name" value="SBP_2_dom"/>
</dbReference>
<sequence length="357" mass="37942">MDSRPRRPLTGAPSGCGIDRRTFVGGALAALPLAGMTAAKSSATGQRRVTFLAQDFRNGGITTVYRAFEEACKTLGWTLNVLNGDGSRTLIAQQFESALQQGVDGIVLGGFDQADIAGPLERAGPVATVLVGWHAAARSGPSGRLFSNIATDPAVVAEMAVALVPQSMANGRAGVVIFNDSRFEIANAKTQRMRDALTRYSRCELLGVEDLPISSASQAMAGALAALQERFGERWTHLLAINDAYMDSMHFPLRALGRPDIVGIAAGDGSRAAIGRIRSGLSQQLATIAEPTGQQGWQLADELRRAFLGQAASGRVWPPITVTTAYLRALGNRDIADDSPYRADYRRQWLGEASAAT</sequence>
<evidence type="ECO:0000313" key="3">
    <source>
        <dbReference type="Proteomes" id="UP001606305"/>
    </source>
</evidence>
<gene>
    <name evidence="2" type="ORF">ACG00X_07150</name>
</gene>
<reference evidence="2 3" key="1">
    <citation type="submission" date="2024-09" db="EMBL/GenBank/DDBJ databases">
        <title>Novel species of the genus Pelomonas and Roseateles isolated from streams.</title>
        <authorList>
            <person name="Lu H."/>
        </authorList>
    </citation>
    <scope>NUCLEOTIDE SEQUENCE [LARGE SCALE GENOMIC DNA]</scope>
    <source>
        <strain evidence="2 3">BYS96W</strain>
    </source>
</reference>
<protein>
    <submittedName>
        <fullName evidence="2">Substrate-binding domain-containing protein</fullName>
    </submittedName>
</protein>
<comment type="caution">
    <text evidence="2">The sequence shown here is derived from an EMBL/GenBank/DDBJ whole genome shotgun (WGS) entry which is preliminary data.</text>
</comment>
<dbReference type="EMBL" id="JBIGIA010000004">
    <property type="protein sequence ID" value="MFG6456605.1"/>
    <property type="molecule type" value="Genomic_DNA"/>
</dbReference>
<dbReference type="Proteomes" id="UP001606305">
    <property type="component" value="Unassembled WGS sequence"/>
</dbReference>
<dbReference type="Pfam" id="PF13407">
    <property type="entry name" value="Peripla_BP_4"/>
    <property type="match status" value="1"/>
</dbReference>
<organism evidence="2 3">
    <name type="scientific">Pelomonas nitida</name>
    <dbReference type="NCBI Taxonomy" id="3299027"/>
    <lineage>
        <taxon>Bacteria</taxon>
        <taxon>Pseudomonadati</taxon>
        <taxon>Pseudomonadota</taxon>
        <taxon>Betaproteobacteria</taxon>
        <taxon>Burkholderiales</taxon>
        <taxon>Sphaerotilaceae</taxon>
        <taxon>Roseateles</taxon>
    </lineage>
</organism>
<dbReference type="RefSeq" id="WP_394487371.1">
    <property type="nucleotide sequence ID" value="NZ_JBIGIA010000004.1"/>
</dbReference>
<evidence type="ECO:0000313" key="2">
    <source>
        <dbReference type="EMBL" id="MFG6456605.1"/>
    </source>
</evidence>
<dbReference type="InterPro" id="IPR006311">
    <property type="entry name" value="TAT_signal"/>
</dbReference>
<keyword evidence="3" id="KW-1185">Reference proteome</keyword>
<accession>A0ABW7G3W6</accession>
<dbReference type="InterPro" id="IPR028082">
    <property type="entry name" value="Peripla_BP_I"/>
</dbReference>
<evidence type="ECO:0000259" key="1">
    <source>
        <dbReference type="Pfam" id="PF13407"/>
    </source>
</evidence>
<name>A0ABW7G3W6_9BURK</name>
<dbReference type="PROSITE" id="PS51318">
    <property type="entry name" value="TAT"/>
    <property type="match status" value="1"/>
</dbReference>
<feature type="domain" description="Periplasmic binding protein" evidence="1">
    <location>
        <begin position="51"/>
        <end position="309"/>
    </location>
</feature>
<dbReference type="Gene3D" id="3.40.50.2300">
    <property type="match status" value="2"/>
</dbReference>